<comment type="caution">
    <text evidence="13">The sequence shown here is derived from an EMBL/GenBank/DDBJ whole genome shotgun (WGS) entry which is preliminary data.</text>
</comment>
<keyword evidence="8" id="KW-0560">Oxidoreductase</keyword>
<keyword evidence="14" id="KW-1185">Reference proteome</keyword>
<organism evidence="13 14">
    <name type="scientific">Zobellia uliginosa</name>
    <dbReference type="NCBI Taxonomy" id="143224"/>
    <lineage>
        <taxon>Bacteria</taxon>
        <taxon>Pseudomonadati</taxon>
        <taxon>Bacteroidota</taxon>
        <taxon>Flavobacteriia</taxon>
        <taxon>Flavobacteriales</taxon>
        <taxon>Flavobacteriaceae</taxon>
        <taxon>Zobellia</taxon>
    </lineage>
</organism>
<dbReference type="Proteomes" id="UP000185728">
    <property type="component" value="Unassembled WGS sequence"/>
</dbReference>
<sequence>MILIRFPEAQNTVGLHLALLIPSTTKNHKAQNHLLKRRIFHQTPSPSLKHQNSLTFYLDIFQINENFIIILLNKCHIYTLISPNQIFHKNMANVLWLQGGACSGNTMSFLNAEEPTVVELITDFGLNILWHPTTGLQIGDQVQDLLKDILAGKVQMDILVYEGSLIQGPNNTGTMNYFADRPMMDWIKELSEVAGYVVAIGDCATWGGIPAVPPNPSESTGLQFHKKNKGGFLGADYVSKGGLPVINIPGCPAHPDWITQILVAIAVGRIGDVQIDDYHRPKTFFTDFVQTGCTNVVNFAQKVDGGFGRRGGCLFYEVGCRGPMTRASCNNILWNRQSSKTRANHPCLGCTEPGFPHHDLKKGSVMKTMKYMGTFPKEVPEGRTKLAYYMEAGFQKIMPSNKRVQETSK</sequence>
<evidence type="ECO:0000256" key="5">
    <source>
        <dbReference type="ARBA" id="ARBA00022485"/>
    </source>
</evidence>
<dbReference type="InterPro" id="IPR006137">
    <property type="entry name" value="NADH_UbQ_OxRdtase-like_20kDa"/>
</dbReference>
<dbReference type="PRINTS" id="PR00614">
    <property type="entry name" value="NIHGNASESMLL"/>
</dbReference>
<dbReference type="EMBL" id="FTOB01000013">
    <property type="protein sequence ID" value="SIT13891.1"/>
    <property type="molecule type" value="Genomic_DNA"/>
</dbReference>
<reference evidence="13 14" key="1">
    <citation type="submission" date="2017-01" db="EMBL/GenBank/DDBJ databases">
        <authorList>
            <person name="Varghese N."/>
            <person name="Submissions S."/>
        </authorList>
    </citation>
    <scope>NUCLEOTIDE SEQUENCE [LARGE SCALE GENOMIC DNA]</scope>
    <source>
        <strain evidence="13 14">DSM 2061</strain>
    </source>
</reference>
<evidence type="ECO:0000256" key="3">
    <source>
        <dbReference type="ARBA" id="ARBA00006605"/>
    </source>
</evidence>
<dbReference type="Pfam" id="PF01058">
    <property type="entry name" value="Oxidored_q6"/>
    <property type="match status" value="1"/>
</dbReference>
<gene>
    <name evidence="13" type="ORF">SAMN05421766_11317</name>
</gene>
<evidence type="ECO:0000259" key="12">
    <source>
        <dbReference type="Pfam" id="PF14720"/>
    </source>
</evidence>
<keyword evidence="10" id="KW-0411">Iron-sulfur</keyword>
<dbReference type="Pfam" id="PF14720">
    <property type="entry name" value="NiFe_hyd_SSU_C"/>
    <property type="match status" value="1"/>
</dbReference>
<evidence type="ECO:0000256" key="2">
    <source>
        <dbReference type="ARBA" id="ARBA00004196"/>
    </source>
</evidence>
<keyword evidence="9" id="KW-0408">Iron</keyword>
<evidence type="ECO:0000256" key="6">
    <source>
        <dbReference type="ARBA" id="ARBA00022723"/>
    </source>
</evidence>
<evidence type="ECO:0000256" key="1">
    <source>
        <dbReference type="ARBA" id="ARBA00001966"/>
    </source>
</evidence>
<dbReference type="SUPFAM" id="SSF56770">
    <property type="entry name" value="HydA/Nqo6-like"/>
    <property type="match status" value="1"/>
</dbReference>
<name>A0ABY1L5C4_9FLAO</name>
<evidence type="ECO:0000313" key="14">
    <source>
        <dbReference type="Proteomes" id="UP000185728"/>
    </source>
</evidence>
<dbReference type="InterPro" id="IPR037024">
    <property type="entry name" value="NiFe_Hase_small_N_sf"/>
</dbReference>
<comment type="subcellular location">
    <subcellularLocation>
        <location evidence="2">Cell envelope</location>
    </subcellularLocation>
</comment>
<comment type="similarity">
    <text evidence="3">Belongs to the [NiFe]/[NiFeSe] hydrogenase small subunit family.</text>
</comment>
<keyword evidence="5" id="KW-0004">4Fe-4S</keyword>
<dbReference type="Gene3D" id="4.10.480.10">
    <property type="entry name" value="Cytochrome-c3 hydrogenase, C-terminal domain"/>
    <property type="match status" value="1"/>
</dbReference>
<dbReference type="PANTHER" id="PTHR30013:SF5">
    <property type="entry name" value="HYDROGENASE SMALL SUBUNIT"/>
    <property type="match status" value="1"/>
</dbReference>
<dbReference type="PANTHER" id="PTHR30013">
    <property type="entry name" value="NIFE / NIFESE HYDROGENASE SMALL SUBUNIT FAMILY MEMBER"/>
    <property type="match status" value="1"/>
</dbReference>
<accession>A0ABY1L5C4</accession>
<dbReference type="InterPro" id="IPR037148">
    <property type="entry name" value="NiFe-Hase_small_C_sf"/>
</dbReference>
<feature type="domain" description="NADH:ubiquinone oxidoreductase-like 20kDa subunit" evidence="11">
    <location>
        <begin position="102"/>
        <end position="265"/>
    </location>
</feature>
<evidence type="ECO:0000256" key="9">
    <source>
        <dbReference type="ARBA" id="ARBA00023004"/>
    </source>
</evidence>
<evidence type="ECO:0000313" key="13">
    <source>
        <dbReference type="EMBL" id="SIT13891.1"/>
    </source>
</evidence>
<proteinExistence type="inferred from homology"/>
<protein>
    <submittedName>
        <fullName evidence="13">Hydrogenase small subunit</fullName>
    </submittedName>
</protein>
<evidence type="ECO:0000259" key="11">
    <source>
        <dbReference type="Pfam" id="PF01058"/>
    </source>
</evidence>
<evidence type="ECO:0000256" key="7">
    <source>
        <dbReference type="ARBA" id="ARBA00022729"/>
    </source>
</evidence>
<feature type="domain" description="Cytochrome-c3 hydrogenase C-terminal" evidence="12">
    <location>
        <begin position="287"/>
        <end position="358"/>
    </location>
</feature>
<comment type="subunit">
    <text evidence="4">Heterodimer of a large and a small subunit.</text>
</comment>
<evidence type="ECO:0000256" key="4">
    <source>
        <dbReference type="ARBA" id="ARBA00011771"/>
    </source>
</evidence>
<keyword evidence="7" id="KW-0732">Signal</keyword>
<dbReference type="Gene3D" id="3.40.50.700">
    <property type="entry name" value="NADH:ubiquinone oxidoreductase-like, 20kDa subunit"/>
    <property type="match status" value="1"/>
</dbReference>
<dbReference type="InterPro" id="IPR001821">
    <property type="entry name" value="NiFe_hydrogenase_ssu"/>
</dbReference>
<comment type="cofactor">
    <cofactor evidence="1">
        <name>[4Fe-4S] cluster</name>
        <dbReference type="ChEBI" id="CHEBI:49883"/>
    </cofactor>
</comment>
<evidence type="ECO:0000256" key="8">
    <source>
        <dbReference type="ARBA" id="ARBA00023002"/>
    </source>
</evidence>
<keyword evidence="6" id="KW-0479">Metal-binding</keyword>
<dbReference type="InterPro" id="IPR027394">
    <property type="entry name" value="Cytochrome-c3_hydrogenase_C"/>
</dbReference>
<evidence type="ECO:0000256" key="10">
    <source>
        <dbReference type="ARBA" id="ARBA00023014"/>
    </source>
</evidence>